<accession>A0ABN3PIK3</accession>
<dbReference type="PANTHER" id="PTHR48228:SF4">
    <property type="entry name" value="BLR3030 PROTEIN"/>
    <property type="match status" value="1"/>
</dbReference>
<evidence type="ECO:0008006" key="3">
    <source>
        <dbReference type="Google" id="ProtNLM"/>
    </source>
</evidence>
<evidence type="ECO:0000313" key="1">
    <source>
        <dbReference type="EMBL" id="GAA2585502.1"/>
    </source>
</evidence>
<organism evidence="1 2">
    <name type="scientific">Microbacterium binotii</name>
    <dbReference type="NCBI Taxonomy" id="462710"/>
    <lineage>
        <taxon>Bacteria</taxon>
        <taxon>Bacillati</taxon>
        <taxon>Actinomycetota</taxon>
        <taxon>Actinomycetes</taxon>
        <taxon>Micrococcales</taxon>
        <taxon>Microbacteriaceae</taxon>
        <taxon>Microbacterium</taxon>
    </lineage>
</organism>
<dbReference type="InterPro" id="IPR003673">
    <property type="entry name" value="CoA-Trfase_fam_III"/>
</dbReference>
<name>A0ABN3PIK3_9MICO</name>
<dbReference type="PANTHER" id="PTHR48228">
    <property type="entry name" value="SUCCINYL-COA--D-CITRAMALATE COA-TRANSFERASE"/>
    <property type="match status" value="1"/>
</dbReference>
<proteinExistence type="predicted"/>
<gene>
    <name evidence="1" type="ORF">GCM10009862_25650</name>
</gene>
<dbReference type="Gene3D" id="3.40.50.10540">
    <property type="entry name" value="Crotonobetainyl-coa:carnitine coa-transferase, domain 1"/>
    <property type="match status" value="2"/>
</dbReference>
<dbReference type="InterPro" id="IPR050509">
    <property type="entry name" value="CoA-transferase_III"/>
</dbReference>
<dbReference type="Gene3D" id="3.30.1540.10">
    <property type="entry name" value="formyl-coa transferase, domain 3"/>
    <property type="match status" value="1"/>
</dbReference>
<comment type="caution">
    <text evidence="1">The sequence shown here is derived from an EMBL/GenBank/DDBJ whole genome shotgun (WGS) entry which is preliminary data.</text>
</comment>
<dbReference type="EMBL" id="BAAARI010000016">
    <property type="protein sequence ID" value="GAA2585502.1"/>
    <property type="molecule type" value="Genomic_DNA"/>
</dbReference>
<keyword evidence="2" id="KW-1185">Reference proteome</keyword>
<evidence type="ECO:0000313" key="2">
    <source>
        <dbReference type="Proteomes" id="UP001500274"/>
    </source>
</evidence>
<sequence>MHRETAQDELRRILDIAGGVRLSGVAQLDDTLPVSTLATTAVSALASAVDALLRSTSVGSRSEARVDRGLVDAWLGRHVRPAQGSFPSPWDPFSGAFPTADGSWIRTHANAPHHRAALLSALALPDARTVEELSAAIADRGGEELESAIVAAGGAAAALRTRAEWMRSAPGAAVAAEPLIARTETAPTRAGSTWHPESARPLAGLRVLDLTRVIAGPAATQVLAGLGADVLRIDPETWDEPAVLPYVMAGKRSARLDATTPAGRRLLADLLAAADVLVHGYRAGAVDRLGLGESERQRLRPGLVEVDVRAYGWSGPWAGRRGFDSLVQFSTGIADIGMRHADAAAPVSLPVQALDWTTGYLAAAAAVAGVTRRHVTGRGSTWRLSLARTAHALTALAPEAPASASASASASEGGADSVFGAGQRIETPDGALLLAPPPFRVGEATLRFDRVATRLGGDAPAWL</sequence>
<dbReference type="SUPFAM" id="SSF89796">
    <property type="entry name" value="CoA-transferase family III (CaiB/BaiF)"/>
    <property type="match status" value="2"/>
</dbReference>
<dbReference type="RefSeq" id="WP_344230088.1">
    <property type="nucleotide sequence ID" value="NZ_BAAARI010000016.1"/>
</dbReference>
<protein>
    <recommendedName>
        <fullName evidence="3">CoA transferase family III</fullName>
    </recommendedName>
</protein>
<dbReference type="InterPro" id="IPR023606">
    <property type="entry name" value="CoA-Trfase_III_dom_1_sf"/>
</dbReference>
<dbReference type="InterPro" id="IPR044855">
    <property type="entry name" value="CoA-Trfase_III_dom3_sf"/>
</dbReference>
<reference evidence="1 2" key="1">
    <citation type="journal article" date="2019" name="Int. J. Syst. Evol. Microbiol.">
        <title>The Global Catalogue of Microorganisms (GCM) 10K type strain sequencing project: providing services to taxonomists for standard genome sequencing and annotation.</title>
        <authorList>
            <consortium name="The Broad Institute Genomics Platform"/>
            <consortium name="The Broad Institute Genome Sequencing Center for Infectious Disease"/>
            <person name="Wu L."/>
            <person name="Ma J."/>
        </authorList>
    </citation>
    <scope>NUCLEOTIDE SEQUENCE [LARGE SCALE GENOMIC DNA]</scope>
    <source>
        <strain evidence="1 2">JCM 16365</strain>
    </source>
</reference>
<dbReference type="Proteomes" id="UP001500274">
    <property type="component" value="Unassembled WGS sequence"/>
</dbReference>
<dbReference type="Pfam" id="PF02515">
    <property type="entry name" value="CoA_transf_3"/>
    <property type="match status" value="2"/>
</dbReference>